<name>A0ABM1BY59_LIMPO</name>
<evidence type="ECO:0000256" key="4">
    <source>
        <dbReference type="ARBA" id="ARBA00023163"/>
    </source>
</evidence>
<proteinExistence type="predicted"/>
<evidence type="ECO:0000256" key="3">
    <source>
        <dbReference type="ARBA" id="ARBA00023125"/>
    </source>
</evidence>
<feature type="region of interest" description="Disordered" evidence="7">
    <location>
        <begin position="132"/>
        <end position="171"/>
    </location>
</feature>
<evidence type="ECO:0000256" key="7">
    <source>
        <dbReference type="SAM" id="MobiDB-lite"/>
    </source>
</evidence>
<keyword evidence="3 6" id="KW-0238">DNA-binding</keyword>
<evidence type="ECO:0000256" key="2">
    <source>
        <dbReference type="ARBA" id="ARBA00023015"/>
    </source>
</evidence>
<dbReference type="Proteomes" id="UP000694941">
    <property type="component" value="Unplaced"/>
</dbReference>
<dbReference type="GeneID" id="106474771"/>
<evidence type="ECO:0000313" key="10">
    <source>
        <dbReference type="RefSeq" id="XP_013790915.1"/>
    </source>
</evidence>
<dbReference type="SUPFAM" id="SSF47095">
    <property type="entry name" value="HMG-box"/>
    <property type="match status" value="1"/>
</dbReference>
<comment type="subcellular location">
    <subcellularLocation>
        <location evidence="1">Nucleus</location>
    </subcellularLocation>
</comment>
<dbReference type="InterPro" id="IPR009071">
    <property type="entry name" value="HMG_box_dom"/>
</dbReference>
<dbReference type="InterPro" id="IPR036910">
    <property type="entry name" value="HMG_box_dom_sf"/>
</dbReference>
<dbReference type="PANTHER" id="PTHR10270">
    <property type="entry name" value="SOX TRANSCRIPTION FACTOR"/>
    <property type="match status" value="1"/>
</dbReference>
<keyword evidence="4" id="KW-0804">Transcription</keyword>
<dbReference type="PIRSF" id="PIRSF038098">
    <property type="entry name" value="SOX-12/11/4a"/>
    <property type="match status" value="1"/>
</dbReference>
<keyword evidence="9" id="KW-1185">Reference proteome</keyword>
<keyword evidence="5 6" id="KW-0539">Nucleus</keyword>
<dbReference type="SMART" id="SM00398">
    <property type="entry name" value="HMG"/>
    <property type="match status" value="1"/>
</dbReference>
<keyword evidence="2" id="KW-0805">Transcription regulation</keyword>
<evidence type="ECO:0000256" key="6">
    <source>
        <dbReference type="PROSITE-ProRule" id="PRU00267"/>
    </source>
</evidence>
<dbReference type="InterPro" id="IPR050140">
    <property type="entry name" value="SRY-related_HMG-box_TF-like"/>
</dbReference>
<feature type="domain" description="HMG box" evidence="8">
    <location>
        <begin position="65"/>
        <end position="133"/>
    </location>
</feature>
<evidence type="ECO:0000259" key="8">
    <source>
        <dbReference type="PROSITE" id="PS50118"/>
    </source>
</evidence>
<evidence type="ECO:0000256" key="5">
    <source>
        <dbReference type="ARBA" id="ARBA00023242"/>
    </source>
</evidence>
<gene>
    <name evidence="10" type="primary">LOC106474771</name>
</gene>
<feature type="compositionally biased region" description="Basic residues" evidence="7">
    <location>
        <begin position="151"/>
        <end position="169"/>
    </location>
</feature>
<dbReference type="RefSeq" id="XP_013790915.1">
    <property type="nucleotide sequence ID" value="XM_013935461.2"/>
</dbReference>
<evidence type="ECO:0000313" key="9">
    <source>
        <dbReference type="Proteomes" id="UP000694941"/>
    </source>
</evidence>
<dbReference type="Pfam" id="PF00505">
    <property type="entry name" value="HMG_box"/>
    <property type="match status" value="1"/>
</dbReference>
<sequence>MLPHNGHSVTMDTSPERSNDMDYCSGELGLEAGSEELNFGSLKVANNSRTPYTDATQCKKAANHIKRPMNAFMVWSQIERRKICEQQPDTHNAEISKQLGKRWKLLTDDERQPFIEEAERLRILHMQEYPGYKYRPRKKVKQTSKPEKKNPMKHKSARDKGGSKPKQHRFQLSSSTVFSATPVPNVGINHNRLKLKLTIDKKFKDSIRHSKQVPLSVNQLTPPAKVPCLPVEDDPSSPESTNVSLYEDSLYAKNTKTHLLTSEKTTSCIKPDDTVDSCSGTYDNSLVDLDTLTEVLLVPSAWTQEMGSLNISPLTDFDALETGSSSSSSHFEFPDYQNSEVTDILGKDWLDTSFSSYI</sequence>
<reference evidence="10" key="1">
    <citation type="submission" date="2025-08" db="UniProtKB">
        <authorList>
            <consortium name="RefSeq"/>
        </authorList>
    </citation>
    <scope>IDENTIFICATION</scope>
    <source>
        <tissue evidence="10">Muscle</tissue>
    </source>
</reference>
<dbReference type="InterPro" id="IPR017386">
    <property type="entry name" value="SOX-12/11/4"/>
</dbReference>
<organism evidence="9 10">
    <name type="scientific">Limulus polyphemus</name>
    <name type="common">Atlantic horseshoe crab</name>
    <dbReference type="NCBI Taxonomy" id="6850"/>
    <lineage>
        <taxon>Eukaryota</taxon>
        <taxon>Metazoa</taxon>
        <taxon>Ecdysozoa</taxon>
        <taxon>Arthropoda</taxon>
        <taxon>Chelicerata</taxon>
        <taxon>Merostomata</taxon>
        <taxon>Xiphosura</taxon>
        <taxon>Limulidae</taxon>
        <taxon>Limulus</taxon>
    </lineage>
</organism>
<dbReference type="CDD" id="cd22029">
    <property type="entry name" value="HMG-box_SoxC"/>
    <property type="match status" value="1"/>
</dbReference>
<dbReference type="PROSITE" id="PS50118">
    <property type="entry name" value="HMG_BOX_2"/>
    <property type="match status" value="1"/>
</dbReference>
<accession>A0ABM1BY59</accession>
<feature type="DNA-binding region" description="HMG box" evidence="6">
    <location>
        <begin position="65"/>
        <end position="133"/>
    </location>
</feature>
<dbReference type="PANTHER" id="PTHR10270:SF323">
    <property type="entry name" value="TRANSCRIPTION FACTOR SOX-14-RELATED"/>
    <property type="match status" value="1"/>
</dbReference>
<evidence type="ECO:0000256" key="1">
    <source>
        <dbReference type="ARBA" id="ARBA00004123"/>
    </source>
</evidence>
<protein>
    <submittedName>
        <fullName evidence="10">Transcription factor Sox-11-like</fullName>
    </submittedName>
</protein>
<dbReference type="Gene3D" id="1.10.30.10">
    <property type="entry name" value="High mobility group box domain"/>
    <property type="match status" value="1"/>
</dbReference>